<keyword evidence="5" id="KW-1185">Reference proteome</keyword>
<evidence type="ECO:0000313" key="5">
    <source>
        <dbReference type="Proteomes" id="UP000053331"/>
    </source>
</evidence>
<dbReference type="Pfam" id="PF03703">
    <property type="entry name" value="bPH_2"/>
    <property type="match status" value="1"/>
</dbReference>
<feature type="region of interest" description="Disordered" evidence="1">
    <location>
        <begin position="172"/>
        <end position="231"/>
    </location>
</feature>
<keyword evidence="2" id="KW-0812">Transmembrane</keyword>
<dbReference type="InterPro" id="IPR005182">
    <property type="entry name" value="YdbS-like_PH"/>
</dbReference>
<reference evidence="4 5" key="1">
    <citation type="journal article" date="2015" name="Genome Announc.">
        <title>Draft genome sequence of a Halorubrum H3 strain isolated from the burlinskoye salt lake (Altai Krai, Russia).</title>
        <authorList>
            <person name="Rozanov A.S."/>
            <person name="Bryanskaya A.V."/>
            <person name="Malup T.K."/>
            <person name="Kotenko A.V."/>
            <person name="Peltek S.E."/>
        </authorList>
    </citation>
    <scope>NUCLEOTIDE SEQUENCE [LARGE SCALE GENOMIC DNA]</scope>
    <source>
        <strain evidence="4 5">H3</strain>
    </source>
</reference>
<sequence>MSEASAINPETADWLTLDEDEEIVWSGKPHESSLIPALVVGLPLSLVLIGLFIIAGSYLQRENTQYVVTTDGLYKKTGILSRDVQRIDFGKVQNTSYSQGFFGSRFGYGNVDISTAGGSGIEMQFRSVPDPREIQELINKRVKGSRGEPTTESGETKRDVLDEILVELRAIRSTLDEQQETTGTTSATTSTTGTATDEQSTDEGDTSQSEFVSSNQRAENSPADHESDDER</sequence>
<gene>
    <name evidence="4" type="ORF">FK85_22960</name>
</gene>
<feature type="compositionally biased region" description="Low complexity" evidence="1">
    <location>
        <begin position="180"/>
        <end position="198"/>
    </location>
</feature>
<dbReference type="PANTHER" id="PTHR37938:SF1">
    <property type="entry name" value="BLL0215 PROTEIN"/>
    <property type="match status" value="1"/>
</dbReference>
<accession>A0A0F8BII8</accession>
<evidence type="ECO:0000256" key="1">
    <source>
        <dbReference type="SAM" id="MobiDB-lite"/>
    </source>
</evidence>
<proteinExistence type="predicted"/>
<dbReference type="Proteomes" id="UP000053331">
    <property type="component" value="Unassembled WGS sequence"/>
</dbReference>
<evidence type="ECO:0000256" key="2">
    <source>
        <dbReference type="SAM" id="Phobius"/>
    </source>
</evidence>
<keyword evidence="2" id="KW-0472">Membrane</keyword>
<keyword evidence="2" id="KW-1133">Transmembrane helix</keyword>
<dbReference type="RefSeq" id="WP_050022823.1">
    <property type="nucleotide sequence ID" value="NZ_JNFH02000001.1"/>
</dbReference>
<evidence type="ECO:0000259" key="3">
    <source>
        <dbReference type="Pfam" id="PF03703"/>
    </source>
</evidence>
<dbReference type="AlphaFoldDB" id="A0A0F8BII8"/>
<dbReference type="EMBL" id="JNFH02000001">
    <property type="protein sequence ID" value="KKF40133.1"/>
    <property type="molecule type" value="Genomic_DNA"/>
</dbReference>
<evidence type="ECO:0000313" key="4">
    <source>
        <dbReference type="EMBL" id="KKF40133.1"/>
    </source>
</evidence>
<dbReference type="OrthoDB" id="203544at2157"/>
<feature type="compositionally biased region" description="Polar residues" evidence="1">
    <location>
        <begin position="206"/>
        <end position="219"/>
    </location>
</feature>
<organism evidence="4 5">
    <name type="scientific">Halorubrum saccharovorum</name>
    <dbReference type="NCBI Taxonomy" id="2248"/>
    <lineage>
        <taxon>Archaea</taxon>
        <taxon>Methanobacteriati</taxon>
        <taxon>Methanobacteriota</taxon>
        <taxon>Stenosarchaea group</taxon>
        <taxon>Halobacteria</taxon>
        <taxon>Halobacteriales</taxon>
        <taxon>Haloferacaceae</taxon>
        <taxon>Halorubrum</taxon>
    </lineage>
</organism>
<feature type="region of interest" description="Disordered" evidence="1">
    <location>
        <begin position="139"/>
        <end position="159"/>
    </location>
</feature>
<dbReference type="PANTHER" id="PTHR37938">
    <property type="entry name" value="BLL0215 PROTEIN"/>
    <property type="match status" value="1"/>
</dbReference>
<comment type="caution">
    <text evidence="4">The sequence shown here is derived from an EMBL/GenBank/DDBJ whole genome shotgun (WGS) entry which is preliminary data.</text>
</comment>
<protein>
    <submittedName>
        <fullName evidence="4">Membrane protein</fullName>
    </submittedName>
</protein>
<feature type="transmembrane region" description="Helical" evidence="2">
    <location>
        <begin position="34"/>
        <end position="55"/>
    </location>
</feature>
<name>A0A0F8BII8_9EURY</name>
<feature type="domain" description="YdbS-like PH" evidence="3">
    <location>
        <begin position="63"/>
        <end position="138"/>
    </location>
</feature>